<evidence type="ECO:0000313" key="2">
    <source>
        <dbReference type="Proteomes" id="UP000184170"/>
    </source>
</evidence>
<organism evidence="1 2">
    <name type="scientific">Microbulbifer donghaiensis</name>
    <dbReference type="NCBI Taxonomy" id="494016"/>
    <lineage>
        <taxon>Bacteria</taxon>
        <taxon>Pseudomonadati</taxon>
        <taxon>Pseudomonadota</taxon>
        <taxon>Gammaproteobacteria</taxon>
        <taxon>Cellvibrionales</taxon>
        <taxon>Microbulbiferaceae</taxon>
        <taxon>Microbulbifer</taxon>
    </lineage>
</organism>
<evidence type="ECO:0008006" key="3">
    <source>
        <dbReference type="Google" id="ProtNLM"/>
    </source>
</evidence>
<sequence length="183" mass="20131">MIAVTELFRADSEDPRQFFLHYLLQLSGLVERAVACGESSGNGGDALMDARLAPDMFSFSQQVSTAAGFSLRALLPLAGLEVPKLVQVQSGAELLELIRWVSGVVEEIPKEKLQGFESREINTAAGFAEQCFSGWEYLQFYTIPNFLFHLSMAYGILRSHGVPLGKADFDGFHAYPPGFRFSG</sequence>
<dbReference type="PANTHER" id="PTHR36922">
    <property type="entry name" value="BLL2446 PROTEIN"/>
    <property type="match status" value="1"/>
</dbReference>
<dbReference type="Proteomes" id="UP000184170">
    <property type="component" value="Unassembled WGS sequence"/>
</dbReference>
<dbReference type="InterPro" id="IPR034660">
    <property type="entry name" value="DinB/YfiT-like"/>
</dbReference>
<keyword evidence="2" id="KW-1185">Reference proteome</keyword>
<dbReference type="Pfam" id="PF09351">
    <property type="entry name" value="DUF1993"/>
    <property type="match status" value="1"/>
</dbReference>
<dbReference type="AlphaFoldDB" id="A0A1M5FD58"/>
<name>A0A1M5FD58_9GAMM</name>
<reference evidence="2" key="1">
    <citation type="submission" date="2016-11" db="EMBL/GenBank/DDBJ databases">
        <authorList>
            <person name="Varghese N."/>
            <person name="Submissions S."/>
        </authorList>
    </citation>
    <scope>NUCLEOTIDE SEQUENCE [LARGE SCALE GENOMIC DNA]</scope>
    <source>
        <strain evidence="2">CGMCC 1.7063</strain>
    </source>
</reference>
<dbReference type="Gene3D" id="1.20.120.450">
    <property type="entry name" value="dinb family like domain"/>
    <property type="match status" value="1"/>
</dbReference>
<evidence type="ECO:0000313" key="1">
    <source>
        <dbReference type="EMBL" id="SHF89062.1"/>
    </source>
</evidence>
<dbReference type="STRING" id="494016.SAMN04487965_2868"/>
<gene>
    <name evidence="1" type="ORF">SAMN04487965_2868</name>
</gene>
<dbReference type="PANTHER" id="PTHR36922:SF1">
    <property type="entry name" value="DUF1993 DOMAIN-CONTAINING PROTEIN"/>
    <property type="match status" value="1"/>
</dbReference>
<dbReference type="EMBL" id="FQVA01000004">
    <property type="protein sequence ID" value="SHF89062.1"/>
    <property type="molecule type" value="Genomic_DNA"/>
</dbReference>
<accession>A0A1M5FD58</accession>
<dbReference type="InterPro" id="IPR018531">
    <property type="entry name" value="DUF1993"/>
</dbReference>
<protein>
    <recommendedName>
        <fullName evidence="3">DUF1993 domain-containing protein</fullName>
    </recommendedName>
</protein>
<proteinExistence type="predicted"/>
<dbReference type="SUPFAM" id="SSF109854">
    <property type="entry name" value="DinB/YfiT-like putative metalloenzymes"/>
    <property type="match status" value="1"/>
</dbReference>